<evidence type="ECO:0000259" key="7">
    <source>
        <dbReference type="Pfam" id="PF00717"/>
    </source>
</evidence>
<evidence type="ECO:0000256" key="5">
    <source>
        <dbReference type="ARBA" id="ARBA00023136"/>
    </source>
</evidence>
<dbReference type="CDD" id="cd06530">
    <property type="entry name" value="S26_SPase_I"/>
    <property type="match status" value="1"/>
</dbReference>
<feature type="transmembrane region" description="Helical" evidence="6">
    <location>
        <begin position="12"/>
        <end position="31"/>
    </location>
</feature>
<accession>E0SP62</accession>
<dbReference type="InterPro" id="IPR001733">
    <property type="entry name" value="Peptidase_S26B"/>
</dbReference>
<keyword evidence="5 6" id="KW-0472">Membrane</keyword>
<dbReference type="Pfam" id="PF00717">
    <property type="entry name" value="Peptidase_S24"/>
    <property type="match status" value="1"/>
</dbReference>
<dbReference type="GO" id="GO:0012505">
    <property type="term" value="C:endomembrane system"/>
    <property type="evidence" value="ECO:0007669"/>
    <property type="project" value="UniProtKB-SubCell"/>
</dbReference>
<dbReference type="AlphaFoldDB" id="E0SP62"/>
<protein>
    <submittedName>
        <fullName evidence="8">Putative phage repressor</fullName>
    </submittedName>
</protein>
<dbReference type="GO" id="GO:0006465">
    <property type="term" value="P:signal peptide processing"/>
    <property type="evidence" value="ECO:0007669"/>
    <property type="project" value="InterPro"/>
</dbReference>
<dbReference type="PRINTS" id="PR00728">
    <property type="entry name" value="SIGNALPTASE"/>
</dbReference>
<keyword evidence="2" id="KW-0378">Hydrolase</keyword>
<evidence type="ECO:0000256" key="2">
    <source>
        <dbReference type="ARBA" id="ARBA00022670"/>
    </source>
</evidence>
<name>E0SP62_IGNAA</name>
<dbReference type="PANTHER" id="PTHR10806:SF6">
    <property type="entry name" value="SIGNAL PEPTIDASE COMPLEX CATALYTIC SUBUNIT SEC11"/>
    <property type="match status" value="1"/>
</dbReference>
<evidence type="ECO:0000313" key="9">
    <source>
        <dbReference type="Proteomes" id="UP000001304"/>
    </source>
</evidence>
<keyword evidence="2" id="KW-0645">Protease</keyword>
<dbReference type="MEROPS" id="S26.017"/>
<dbReference type="EMBL" id="CP002098">
    <property type="protein sequence ID" value="ADM27989.1"/>
    <property type="molecule type" value="Genomic_DNA"/>
</dbReference>
<dbReference type="InterPro" id="IPR036286">
    <property type="entry name" value="LexA/Signal_pep-like_sf"/>
</dbReference>
<proteinExistence type="predicted"/>
<evidence type="ECO:0000313" key="8">
    <source>
        <dbReference type="EMBL" id="ADM27989.1"/>
    </source>
</evidence>
<dbReference type="GO" id="GO:0016020">
    <property type="term" value="C:membrane"/>
    <property type="evidence" value="ECO:0007669"/>
    <property type="project" value="InterPro"/>
</dbReference>
<dbReference type="GO" id="GO:0004252">
    <property type="term" value="F:serine-type endopeptidase activity"/>
    <property type="evidence" value="ECO:0007669"/>
    <property type="project" value="InterPro"/>
</dbReference>
<evidence type="ECO:0000256" key="1">
    <source>
        <dbReference type="ARBA" id="ARBA00004308"/>
    </source>
</evidence>
<keyword evidence="3 6" id="KW-0812">Transmembrane</keyword>
<organism evidence="8 9">
    <name type="scientific">Ignisphaera aggregans (strain DSM 17230 / JCM 13409 / AQ1.S1)</name>
    <dbReference type="NCBI Taxonomy" id="583356"/>
    <lineage>
        <taxon>Archaea</taxon>
        <taxon>Thermoproteota</taxon>
        <taxon>Thermoprotei</taxon>
        <taxon>Desulfurococcales</taxon>
        <taxon>Desulfurococcaceae</taxon>
        <taxon>Ignisphaera</taxon>
    </lineage>
</organism>
<dbReference type="STRING" id="583356.Igag_1183"/>
<dbReference type="BioCyc" id="IAGG583356:GHAH-1160-MONOMER"/>
<dbReference type="Gene3D" id="2.10.109.10">
    <property type="entry name" value="Umud Fragment, subunit A"/>
    <property type="match status" value="1"/>
</dbReference>
<dbReference type="PANTHER" id="PTHR10806">
    <property type="entry name" value="SIGNAL PEPTIDASE COMPLEX CATALYTIC SUBUNIT SEC11"/>
    <property type="match status" value="1"/>
</dbReference>
<feature type="domain" description="Peptidase S24/S26A/S26B/S26C" evidence="7">
    <location>
        <begin position="32"/>
        <end position="84"/>
    </location>
</feature>
<keyword evidence="4 6" id="KW-1133">Transmembrane helix</keyword>
<evidence type="ECO:0000256" key="3">
    <source>
        <dbReference type="ARBA" id="ARBA00022692"/>
    </source>
</evidence>
<dbReference type="InterPro" id="IPR019533">
    <property type="entry name" value="Peptidase_S26"/>
</dbReference>
<dbReference type="KEGG" id="iag:Igag_1183"/>
<dbReference type="SUPFAM" id="SSF51306">
    <property type="entry name" value="LexA/Signal peptidase"/>
    <property type="match status" value="1"/>
</dbReference>
<reference evidence="8 9" key="1">
    <citation type="journal article" date="2010" name="Stand. Genomic Sci.">
        <title>Complete genome sequence of Ignisphaera aggregans type strain (AQ1.S1).</title>
        <authorList>
            <person name="Goker M."/>
            <person name="Held B."/>
            <person name="Lapidus A."/>
            <person name="Nolan M."/>
            <person name="Spring S."/>
            <person name="Yasawong M."/>
            <person name="Lucas S."/>
            <person name="Glavina Del Rio T."/>
            <person name="Tice H."/>
            <person name="Cheng J.F."/>
            <person name="Goodwin L."/>
            <person name="Tapia R."/>
            <person name="Pitluck S."/>
            <person name="Liolios K."/>
            <person name="Ivanova N."/>
            <person name="Mavromatis K."/>
            <person name="Mikhailova N."/>
            <person name="Pati A."/>
            <person name="Chen A."/>
            <person name="Palaniappan K."/>
            <person name="Brambilla E."/>
            <person name="Land M."/>
            <person name="Hauser L."/>
            <person name="Chang Y.J."/>
            <person name="Jeffries C.D."/>
            <person name="Brettin T."/>
            <person name="Detter J.C."/>
            <person name="Han C."/>
            <person name="Rohde M."/>
            <person name="Sikorski J."/>
            <person name="Woyke T."/>
            <person name="Bristow J."/>
            <person name="Eisen J.A."/>
            <person name="Markowitz V."/>
            <person name="Hugenholtz P."/>
            <person name="Kyrpides N.C."/>
            <person name="Klenk H.P."/>
        </authorList>
    </citation>
    <scope>NUCLEOTIDE SEQUENCE [LARGE SCALE GENOMIC DNA]</scope>
    <source>
        <strain evidence="9">DSM 17230 / JCM 13409 / AQ1.S1</strain>
    </source>
</reference>
<sequence length="168" mass="18691">MRTSIGKYIVNILLLLLLVFLLYVNISYYIFGQVTLAVVNGRSMYPLLHNGDIVIILPFKDIKLGDVIIFKNDADELVIHRVIAILECDNGSKLYITKGDNNPLNDIDSGIISKKSVSCNVIRSYILKGYEQFVRRTSRGIPLNRIVGKVLSIDGNIIKITGLPVLGS</sequence>
<dbReference type="InterPro" id="IPR015927">
    <property type="entry name" value="Peptidase_S24_S26A/B/C"/>
</dbReference>
<gene>
    <name evidence="8" type="ordered locus">Igag_1183</name>
</gene>
<dbReference type="NCBIfam" id="TIGR02228">
    <property type="entry name" value="sigpep_I_arch"/>
    <property type="match status" value="1"/>
</dbReference>
<evidence type="ECO:0000256" key="4">
    <source>
        <dbReference type="ARBA" id="ARBA00022989"/>
    </source>
</evidence>
<dbReference type="Proteomes" id="UP000001304">
    <property type="component" value="Chromosome"/>
</dbReference>
<evidence type="ECO:0000256" key="6">
    <source>
        <dbReference type="SAM" id="Phobius"/>
    </source>
</evidence>
<dbReference type="HOGENOM" id="CLU_089996_4_1_2"/>
<comment type="subcellular location">
    <subcellularLocation>
        <location evidence="1">Endomembrane system</location>
    </subcellularLocation>
</comment>
<keyword evidence="9" id="KW-1185">Reference proteome</keyword>